<evidence type="ECO:0000256" key="2">
    <source>
        <dbReference type="ARBA" id="ARBA00038334"/>
    </source>
</evidence>
<dbReference type="GO" id="GO:0016787">
    <property type="term" value="F:hydrolase activity"/>
    <property type="evidence" value="ECO:0007669"/>
    <property type="project" value="UniProtKB-KW"/>
</dbReference>
<dbReference type="PRINTS" id="PR00111">
    <property type="entry name" value="ABHYDROLASE"/>
</dbReference>
<accession>A0A0W0F460</accession>
<dbReference type="PRINTS" id="PR00412">
    <property type="entry name" value="EPOXHYDRLASE"/>
</dbReference>
<dbReference type="InterPro" id="IPR000639">
    <property type="entry name" value="Epox_hydrolase-like"/>
</dbReference>
<keyword evidence="1" id="KW-0378">Hydrolase</keyword>
<gene>
    <name evidence="4" type="ORF">WG66_16280</name>
</gene>
<dbReference type="eggNOG" id="KOG4178">
    <property type="taxonomic scope" value="Eukaryota"/>
</dbReference>
<dbReference type="SUPFAM" id="SSF53474">
    <property type="entry name" value="alpha/beta-Hydrolases"/>
    <property type="match status" value="1"/>
</dbReference>
<comment type="similarity">
    <text evidence="2">Belongs to the AB hydrolase superfamily. Epoxide hydrolase family.</text>
</comment>
<sequence length="340" mass="38478">MKYQYYFAPPRQDGGKWLLLLNGFPGSSFDWHHQVTYFEKRGYGLIVPDMLGYGGSSKPTDVEAYRHSLIANDLKDILDAEGIQRAVVIGHDWGTLATARLLAYYPERVQAMGLLTVGYLAPPPPGVKIDMDACNEASKKAFGYEVLGYWEFFSAPDAPEVIMSHLDTFLDMAFAADPEIWKTDIAPTGAVRACLTSGKTYEQATWLTPQERARITETLRKGGFEAPTNYYKVHTSGLQSKDDERTTTFVEYYVFHDLIWILHAEIPPERRVLPNIPVFFGDALKDHIAREELFLGALGIPESPLKGENVTRKDFDACHWLMMEKPDEVSQALHEWVESF</sequence>
<name>A0A0W0F460_MONRR</name>
<feature type="domain" description="AB hydrolase-1" evidence="3">
    <location>
        <begin position="17"/>
        <end position="125"/>
    </location>
</feature>
<dbReference type="Gene3D" id="3.40.50.1820">
    <property type="entry name" value="alpha/beta hydrolase"/>
    <property type="match status" value="1"/>
</dbReference>
<dbReference type="InterPro" id="IPR029058">
    <property type="entry name" value="AB_hydrolase_fold"/>
</dbReference>
<dbReference type="InterPro" id="IPR000073">
    <property type="entry name" value="AB_hydrolase_1"/>
</dbReference>
<dbReference type="AlphaFoldDB" id="A0A0W0F460"/>
<dbReference type="Proteomes" id="UP000054988">
    <property type="component" value="Unassembled WGS sequence"/>
</dbReference>
<evidence type="ECO:0000313" key="5">
    <source>
        <dbReference type="Proteomes" id="UP000054988"/>
    </source>
</evidence>
<dbReference type="EMBL" id="LATX01002350">
    <property type="protein sequence ID" value="KTB31117.1"/>
    <property type="molecule type" value="Genomic_DNA"/>
</dbReference>
<evidence type="ECO:0000256" key="1">
    <source>
        <dbReference type="ARBA" id="ARBA00022801"/>
    </source>
</evidence>
<evidence type="ECO:0000313" key="4">
    <source>
        <dbReference type="EMBL" id="KTB31117.1"/>
    </source>
</evidence>
<dbReference type="Pfam" id="PF00561">
    <property type="entry name" value="Abhydrolase_1"/>
    <property type="match status" value="1"/>
</dbReference>
<reference evidence="4 5" key="1">
    <citation type="submission" date="2015-12" db="EMBL/GenBank/DDBJ databases">
        <title>Draft genome sequence of Moniliophthora roreri, the causal agent of frosty pod rot of cacao.</title>
        <authorList>
            <person name="Aime M.C."/>
            <person name="Diaz-Valderrama J.R."/>
            <person name="Kijpornyongpan T."/>
            <person name="Phillips-Mora W."/>
        </authorList>
    </citation>
    <scope>NUCLEOTIDE SEQUENCE [LARGE SCALE GENOMIC DNA]</scope>
    <source>
        <strain evidence="4 5">MCA 2952</strain>
    </source>
</reference>
<dbReference type="PANTHER" id="PTHR43329">
    <property type="entry name" value="EPOXIDE HYDROLASE"/>
    <property type="match status" value="1"/>
</dbReference>
<organism evidence="4 5">
    <name type="scientific">Moniliophthora roreri</name>
    <name type="common">Frosty pod rot fungus</name>
    <name type="synonym">Monilia roreri</name>
    <dbReference type="NCBI Taxonomy" id="221103"/>
    <lineage>
        <taxon>Eukaryota</taxon>
        <taxon>Fungi</taxon>
        <taxon>Dikarya</taxon>
        <taxon>Basidiomycota</taxon>
        <taxon>Agaricomycotina</taxon>
        <taxon>Agaricomycetes</taxon>
        <taxon>Agaricomycetidae</taxon>
        <taxon>Agaricales</taxon>
        <taxon>Marasmiineae</taxon>
        <taxon>Marasmiaceae</taxon>
        <taxon>Moniliophthora</taxon>
    </lineage>
</organism>
<proteinExistence type="inferred from homology"/>
<comment type="caution">
    <text evidence="4">The sequence shown here is derived from an EMBL/GenBank/DDBJ whole genome shotgun (WGS) entry which is preliminary data.</text>
</comment>
<evidence type="ECO:0000259" key="3">
    <source>
        <dbReference type="Pfam" id="PF00561"/>
    </source>
</evidence>
<protein>
    <recommendedName>
        <fullName evidence="3">AB hydrolase-1 domain-containing protein</fullName>
    </recommendedName>
</protein>